<organism evidence="2 3">
    <name type="scientific">Umbra pygmaea</name>
    <name type="common">Eastern mudminnow</name>
    <dbReference type="NCBI Taxonomy" id="75934"/>
    <lineage>
        <taxon>Eukaryota</taxon>
        <taxon>Metazoa</taxon>
        <taxon>Chordata</taxon>
        <taxon>Craniata</taxon>
        <taxon>Vertebrata</taxon>
        <taxon>Euteleostomi</taxon>
        <taxon>Actinopterygii</taxon>
        <taxon>Neopterygii</taxon>
        <taxon>Teleostei</taxon>
        <taxon>Protacanthopterygii</taxon>
        <taxon>Esociformes</taxon>
        <taxon>Umbridae</taxon>
        <taxon>Umbra</taxon>
    </lineage>
</organism>
<sequence>MQQEEEQEFANRTWQMGTLNPGMREKEEGVVDERQWGVMEDKDRNLLTQVDKGRVSEQRDEEGSLDTDGTSSYAGSLSSREDTADITSAMVTPARPRSTEDLFAAIHRSKLKVLGRRNSAEEPCHIFSISSSSSTSFPLVTPKDPSHTPPRPLGVVGSRRVSGRKLGVSSSSDSFKALLLKKGGRCDPAARISAAERLRITAPKHQRAPAPQGQSLQCRTQSDTNLPLGVESDTRTPEPSPVNSHTPQPSPQDHIPQASPHTGPADMTHYRHRQTRTADWAVTELSSPLSSPSSPNFSPSLCGWRPPRSPTPPCSASRRFRRLPRIPMATISEQDGEGGSDSPEGKGLDGTIEVAGDLYNKFGLVSLAEEQAKATNGSLDCLESRTMIGKDIVFSFPLSLTLESSG</sequence>
<dbReference type="PANTHER" id="PTHR23039:SF3">
    <property type="entry name" value="NHS-LIKE PROTEIN 1"/>
    <property type="match status" value="1"/>
</dbReference>
<feature type="compositionally biased region" description="Polar residues" evidence="1">
    <location>
        <begin position="67"/>
        <end position="78"/>
    </location>
</feature>
<protein>
    <submittedName>
        <fullName evidence="2">Uncharacterized protein</fullName>
    </submittedName>
</protein>
<feature type="compositionally biased region" description="Low complexity" evidence="1">
    <location>
        <begin position="285"/>
        <end position="301"/>
    </location>
</feature>
<feature type="region of interest" description="Disordered" evidence="1">
    <location>
        <begin position="1"/>
        <end position="97"/>
    </location>
</feature>
<keyword evidence="3" id="KW-1185">Reference proteome</keyword>
<accession>A0ABD0WYL2</accession>
<gene>
    <name evidence="2" type="ORF">UPYG_G00226030</name>
</gene>
<dbReference type="Pfam" id="PF15273">
    <property type="entry name" value="NHS"/>
    <property type="match status" value="1"/>
</dbReference>
<feature type="compositionally biased region" description="Polar residues" evidence="1">
    <location>
        <begin position="212"/>
        <end position="225"/>
    </location>
</feature>
<feature type="compositionally biased region" description="Basic and acidic residues" evidence="1">
    <location>
        <begin position="23"/>
        <end position="62"/>
    </location>
</feature>
<dbReference type="PANTHER" id="PTHR23039">
    <property type="entry name" value="NANCE-HORAN SYNDROME PROTEIN"/>
    <property type="match status" value="1"/>
</dbReference>
<dbReference type="EMBL" id="JAGEUA010000007">
    <property type="protein sequence ID" value="KAL0969357.1"/>
    <property type="molecule type" value="Genomic_DNA"/>
</dbReference>
<dbReference type="Proteomes" id="UP001557470">
    <property type="component" value="Unassembled WGS sequence"/>
</dbReference>
<feature type="region of interest" description="Disordered" evidence="1">
    <location>
        <begin position="135"/>
        <end position="159"/>
    </location>
</feature>
<feature type="region of interest" description="Disordered" evidence="1">
    <location>
        <begin position="200"/>
        <end position="267"/>
    </location>
</feature>
<dbReference type="AlphaFoldDB" id="A0ABD0WYL2"/>
<evidence type="ECO:0000313" key="3">
    <source>
        <dbReference type="Proteomes" id="UP001557470"/>
    </source>
</evidence>
<evidence type="ECO:0000313" key="2">
    <source>
        <dbReference type="EMBL" id="KAL0969357.1"/>
    </source>
</evidence>
<dbReference type="InterPro" id="IPR024845">
    <property type="entry name" value="NHS-like"/>
</dbReference>
<name>A0ABD0WYL2_UMBPY</name>
<feature type="region of interest" description="Disordered" evidence="1">
    <location>
        <begin position="284"/>
        <end position="316"/>
    </location>
</feature>
<comment type="caution">
    <text evidence="2">The sequence shown here is derived from an EMBL/GenBank/DDBJ whole genome shotgun (WGS) entry which is preliminary data.</text>
</comment>
<reference evidence="2 3" key="1">
    <citation type="submission" date="2024-06" db="EMBL/GenBank/DDBJ databases">
        <authorList>
            <person name="Pan Q."/>
            <person name="Wen M."/>
            <person name="Jouanno E."/>
            <person name="Zahm M."/>
            <person name="Klopp C."/>
            <person name="Cabau C."/>
            <person name="Louis A."/>
            <person name="Berthelot C."/>
            <person name="Parey E."/>
            <person name="Roest Crollius H."/>
            <person name="Montfort J."/>
            <person name="Robinson-Rechavi M."/>
            <person name="Bouchez O."/>
            <person name="Lampietro C."/>
            <person name="Lopez Roques C."/>
            <person name="Donnadieu C."/>
            <person name="Postlethwait J."/>
            <person name="Bobe J."/>
            <person name="Verreycken H."/>
            <person name="Guiguen Y."/>
        </authorList>
    </citation>
    <scope>NUCLEOTIDE SEQUENCE [LARGE SCALE GENOMIC DNA]</scope>
    <source>
        <strain evidence="2">Up_M1</strain>
        <tissue evidence="2">Testis</tissue>
    </source>
</reference>
<proteinExistence type="predicted"/>
<evidence type="ECO:0000256" key="1">
    <source>
        <dbReference type="SAM" id="MobiDB-lite"/>
    </source>
</evidence>